<name>A0AAW6QE00_9PAST</name>
<evidence type="ECO:0000259" key="7">
    <source>
        <dbReference type="Pfam" id="PF05175"/>
    </source>
</evidence>
<dbReference type="PRINTS" id="PR00507">
    <property type="entry name" value="N12N6MTFRASE"/>
</dbReference>
<reference evidence="8" key="1">
    <citation type="submission" date="2023-03" db="EMBL/GenBank/DDBJ databases">
        <title>Classification of Bisgaard taxon 6 and taxon 10 as Exercitatus varius gen. nov., spec. nov.</title>
        <authorList>
            <person name="Christensen H."/>
        </authorList>
    </citation>
    <scope>NUCLEOTIDE SEQUENCE</scope>
    <source>
        <strain evidence="8">86116</strain>
    </source>
</reference>
<dbReference type="CDD" id="cd02440">
    <property type="entry name" value="AdoMet_MTases"/>
    <property type="match status" value="1"/>
</dbReference>
<evidence type="ECO:0000313" key="9">
    <source>
        <dbReference type="Proteomes" id="UP001214976"/>
    </source>
</evidence>
<dbReference type="InterPro" id="IPR050210">
    <property type="entry name" value="tRNA_Adenine-N(6)_MTase"/>
</dbReference>
<dbReference type="Pfam" id="PF05175">
    <property type="entry name" value="MTS"/>
    <property type="match status" value="1"/>
</dbReference>
<dbReference type="GO" id="GO:0016430">
    <property type="term" value="F:tRNA (adenine-N6)-methyltransferase activity"/>
    <property type="evidence" value="ECO:0007669"/>
    <property type="project" value="UniProtKB-UniRule"/>
</dbReference>
<accession>A0AAW6QE00</accession>
<dbReference type="PROSITE" id="PS00092">
    <property type="entry name" value="N6_MTASE"/>
    <property type="match status" value="1"/>
</dbReference>
<dbReference type="InterPro" id="IPR029063">
    <property type="entry name" value="SAM-dependent_MTases_sf"/>
</dbReference>
<evidence type="ECO:0000256" key="4">
    <source>
        <dbReference type="ARBA" id="ARBA00022691"/>
    </source>
</evidence>
<dbReference type="GO" id="GO:0032259">
    <property type="term" value="P:methylation"/>
    <property type="evidence" value="ECO:0007669"/>
    <property type="project" value="UniProtKB-KW"/>
</dbReference>
<dbReference type="InterPro" id="IPR007848">
    <property type="entry name" value="Small_mtfrase_dom"/>
</dbReference>
<comment type="similarity">
    <text evidence="6">Belongs to the methyltransferase superfamily. tRNA (adenine-N(6)-)-methyltransferase family.</text>
</comment>
<evidence type="ECO:0000256" key="2">
    <source>
        <dbReference type="ARBA" id="ARBA00022603"/>
    </source>
</evidence>
<evidence type="ECO:0000256" key="5">
    <source>
        <dbReference type="ARBA" id="ARBA00022694"/>
    </source>
</evidence>
<organism evidence="8 9">
    <name type="scientific">Exercitatus varius</name>
    <dbReference type="NCBI Taxonomy" id="67857"/>
    <lineage>
        <taxon>Bacteria</taxon>
        <taxon>Pseudomonadati</taxon>
        <taxon>Pseudomonadota</taxon>
        <taxon>Gammaproteobacteria</taxon>
        <taxon>Pasteurellales</taxon>
        <taxon>Pasteurellaceae</taxon>
        <taxon>Exercitatus</taxon>
    </lineage>
</organism>
<gene>
    <name evidence="8" type="ORF">P7M15_08930</name>
</gene>
<sequence>MTTRNGFTFKQFHINHDHCAMKVGTDGILLGAWADVTSARSVLDLGTGSGLIALMLAQRSDENAEIHGVERDPAAARQARENFNASPWAHRLHVHCADIADFARKCGQKFDNIVANPPYFAPGVNCRNHEREAARYTAALSHEEWLRIASSLLTEQGMIHFVLPTEQGKTLKKSTALYCVRQCDVTTKQGKAPQRVLLSFMKRKKETEQGKLTIYDEKNRYTLEFIQLTREFYLKF</sequence>
<dbReference type="Proteomes" id="UP001214976">
    <property type="component" value="Unassembled WGS sequence"/>
</dbReference>
<protein>
    <recommendedName>
        <fullName evidence="6">tRNA1(Val) (adenine(37)-N6)-methyltransferase</fullName>
        <ecNumber evidence="6">2.1.1.223</ecNumber>
    </recommendedName>
    <alternativeName>
        <fullName evidence="6">tRNA m6A37 methyltransferase</fullName>
    </alternativeName>
</protein>
<dbReference type="EMBL" id="JARQTW010000014">
    <property type="protein sequence ID" value="MDG2950631.1"/>
    <property type="molecule type" value="Genomic_DNA"/>
</dbReference>
<comment type="subcellular location">
    <subcellularLocation>
        <location evidence="6">Cytoplasm</location>
    </subcellularLocation>
</comment>
<comment type="caution">
    <text evidence="8">The sequence shown here is derived from an EMBL/GenBank/DDBJ whole genome shotgun (WGS) entry which is preliminary data.</text>
</comment>
<keyword evidence="2 6" id="KW-0489">Methyltransferase</keyword>
<comment type="catalytic activity">
    <reaction evidence="6">
        <text>adenosine(37) in tRNA1(Val) + S-adenosyl-L-methionine = N(6)-methyladenosine(37) in tRNA1(Val) + S-adenosyl-L-homocysteine + H(+)</text>
        <dbReference type="Rhea" id="RHEA:43160"/>
        <dbReference type="Rhea" id="RHEA-COMP:10369"/>
        <dbReference type="Rhea" id="RHEA-COMP:10370"/>
        <dbReference type="ChEBI" id="CHEBI:15378"/>
        <dbReference type="ChEBI" id="CHEBI:57856"/>
        <dbReference type="ChEBI" id="CHEBI:59789"/>
        <dbReference type="ChEBI" id="CHEBI:74411"/>
        <dbReference type="ChEBI" id="CHEBI:74449"/>
        <dbReference type="EC" id="2.1.1.223"/>
    </reaction>
</comment>
<comment type="function">
    <text evidence="6">Specifically methylates the adenine in position 37 of tRNA(1)(Val) (anticodon cmo5UAC).</text>
</comment>
<dbReference type="HAMAP" id="MF_01872">
    <property type="entry name" value="tRNA_methyltr_YfiC"/>
    <property type="match status" value="1"/>
</dbReference>
<dbReference type="InterPro" id="IPR002052">
    <property type="entry name" value="DNA_methylase_N6_adenine_CS"/>
</dbReference>
<dbReference type="GO" id="GO:0003676">
    <property type="term" value="F:nucleic acid binding"/>
    <property type="evidence" value="ECO:0007669"/>
    <property type="project" value="InterPro"/>
</dbReference>
<proteinExistence type="inferred from homology"/>
<dbReference type="PANTHER" id="PTHR47739:SF1">
    <property type="entry name" value="TRNA1(VAL) (ADENINE(37)-N6)-METHYLTRANSFERASE"/>
    <property type="match status" value="1"/>
</dbReference>
<feature type="domain" description="Methyltransferase small" evidence="7">
    <location>
        <begin position="37"/>
        <end position="163"/>
    </location>
</feature>
<evidence type="ECO:0000256" key="3">
    <source>
        <dbReference type="ARBA" id="ARBA00022679"/>
    </source>
</evidence>
<keyword evidence="3 6" id="KW-0808">Transferase</keyword>
<dbReference type="Gene3D" id="3.40.50.150">
    <property type="entry name" value="Vaccinia Virus protein VP39"/>
    <property type="match status" value="1"/>
</dbReference>
<dbReference type="InterPro" id="IPR022882">
    <property type="entry name" value="tRNA_adenine-N6_MeTrfase"/>
</dbReference>
<dbReference type="SUPFAM" id="SSF53335">
    <property type="entry name" value="S-adenosyl-L-methionine-dependent methyltransferases"/>
    <property type="match status" value="1"/>
</dbReference>
<dbReference type="AlphaFoldDB" id="A0AAW6QE00"/>
<evidence type="ECO:0000313" key="8">
    <source>
        <dbReference type="EMBL" id="MDG2950631.1"/>
    </source>
</evidence>
<dbReference type="GO" id="GO:0005737">
    <property type="term" value="C:cytoplasm"/>
    <property type="evidence" value="ECO:0007669"/>
    <property type="project" value="UniProtKB-SubCell"/>
</dbReference>
<keyword evidence="5 6" id="KW-0819">tRNA processing</keyword>
<dbReference type="GO" id="GO:0008033">
    <property type="term" value="P:tRNA processing"/>
    <property type="evidence" value="ECO:0007669"/>
    <property type="project" value="UniProtKB-UniRule"/>
</dbReference>
<keyword evidence="1 6" id="KW-0963">Cytoplasm</keyword>
<dbReference type="PANTHER" id="PTHR47739">
    <property type="entry name" value="TRNA1(VAL) (ADENINE(37)-N6)-METHYLTRANSFERASE"/>
    <property type="match status" value="1"/>
</dbReference>
<dbReference type="EC" id="2.1.1.223" evidence="6"/>
<evidence type="ECO:0000256" key="6">
    <source>
        <dbReference type="HAMAP-Rule" id="MF_01872"/>
    </source>
</evidence>
<dbReference type="RefSeq" id="WP_317477604.1">
    <property type="nucleotide sequence ID" value="NZ_JARQTW010000014.1"/>
</dbReference>
<evidence type="ECO:0000256" key="1">
    <source>
        <dbReference type="ARBA" id="ARBA00022490"/>
    </source>
</evidence>
<keyword evidence="4 6" id="KW-0949">S-adenosyl-L-methionine</keyword>